<dbReference type="AlphaFoldDB" id="A0A261FU72"/>
<organism evidence="1 2">
    <name type="scientific">Bifidobacterium lemurum</name>
    <dbReference type="NCBI Taxonomy" id="1603886"/>
    <lineage>
        <taxon>Bacteria</taxon>
        <taxon>Bacillati</taxon>
        <taxon>Actinomycetota</taxon>
        <taxon>Actinomycetes</taxon>
        <taxon>Bifidobacteriales</taxon>
        <taxon>Bifidobacteriaceae</taxon>
        <taxon>Bifidobacterium</taxon>
    </lineage>
</organism>
<dbReference type="EMBL" id="MWWX01000005">
    <property type="protein sequence ID" value="OZG62493.1"/>
    <property type="molecule type" value="Genomic_DNA"/>
</dbReference>
<name>A0A261FU72_9BIFI</name>
<gene>
    <name evidence="1" type="ORF">BLEM_1039</name>
</gene>
<proteinExistence type="predicted"/>
<dbReference type="Proteomes" id="UP000216352">
    <property type="component" value="Unassembled WGS sequence"/>
</dbReference>
<sequence>MKGNYSPLRRDRASIGAAFGGSGQQSHGDKVMLSLRVPSDLKMRFKTEAVSRGRSMEECLVDALEQWLGGDHE</sequence>
<dbReference type="InterPro" id="IPR013321">
    <property type="entry name" value="Arc_rbn_hlx_hlx"/>
</dbReference>
<reference evidence="1 2" key="1">
    <citation type="journal article" date="2017" name="BMC Genomics">
        <title>Comparative genomic and phylogenomic analyses of the Bifidobacteriaceae family.</title>
        <authorList>
            <person name="Lugli G.A."/>
            <person name="Milani C."/>
            <person name="Turroni F."/>
            <person name="Duranti S."/>
            <person name="Mancabelli L."/>
            <person name="Mangifesta M."/>
            <person name="Ferrario C."/>
            <person name="Modesto M."/>
            <person name="Mattarelli P."/>
            <person name="Jiri K."/>
            <person name="van Sinderen D."/>
            <person name="Ventura M."/>
        </authorList>
    </citation>
    <scope>NUCLEOTIDE SEQUENCE [LARGE SCALE GENOMIC DNA]</scope>
    <source>
        <strain evidence="1 2">DSM 28807</strain>
    </source>
</reference>
<dbReference type="GO" id="GO:0006355">
    <property type="term" value="P:regulation of DNA-templated transcription"/>
    <property type="evidence" value="ECO:0007669"/>
    <property type="project" value="InterPro"/>
</dbReference>
<protein>
    <submittedName>
        <fullName evidence="1">Uncharacterized protein</fullName>
    </submittedName>
</protein>
<dbReference type="InterPro" id="IPR010985">
    <property type="entry name" value="Ribbon_hlx_hlx"/>
</dbReference>
<dbReference type="SUPFAM" id="SSF47598">
    <property type="entry name" value="Ribbon-helix-helix"/>
    <property type="match status" value="1"/>
</dbReference>
<dbReference type="Gene3D" id="1.10.1220.10">
    <property type="entry name" value="Met repressor-like"/>
    <property type="match status" value="1"/>
</dbReference>
<evidence type="ECO:0000313" key="1">
    <source>
        <dbReference type="EMBL" id="OZG62493.1"/>
    </source>
</evidence>
<dbReference type="STRING" id="1603886.GCA_001895165_00446"/>
<evidence type="ECO:0000313" key="2">
    <source>
        <dbReference type="Proteomes" id="UP000216352"/>
    </source>
</evidence>
<dbReference type="OrthoDB" id="3234361at2"/>
<dbReference type="RefSeq" id="WP_072724103.1">
    <property type="nucleotide sequence ID" value="NZ_BDIS01000004.1"/>
</dbReference>
<accession>A0A261FU72</accession>
<comment type="caution">
    <text evidence="1">The sequence shown here is derived from an EMBL/GenBank/DDBJ whole genome shotgun (WGS) entry which is preliminary data.</text>
</comment>
<keyword evidence="2" id="KW-1185">Reference proteome</keyword>